<feature type="region of interest" description="Disordered" evidence="1">
    <location>
        <begin position="180"/>
        <end position="244"/>
    </location>
</feature>
<feature type="compositionally biased region" description="Pro residues" evidence="1">
    <location>
        <begin position="298"/>
        <end position="308"/>
    </location>
</feature>
<feature type="region of interest" description="Disordered" evidence="1">
    <location>
        <begin position="522"/>
        <end position="542"/>
    </location>
</feature>
<name>A0AAN7AEU5_9PEZI</name>
<sequence>MEINPEPGAEKQLSAVRLQYTHARVRHCSPAVGPRLRTGPGDHQLLIGKNNHETTAMNEAARRQSIGWVGGDEWDIHKGTISDLYQTQNLPLKDVMKVMEDRHGFRATIKSWGLDKNFKECEVVELFRLRRERERAGKTYSKYMLRGREVDWDRVQNYVRRKGLNISQLLAANATAPLARDVTCTTPPPSSGSFREGDTGEGQHGDGHYHRHEDHNPAGSSPSCSSPSPSPPSISPLHGSAFALPPARNQYTQSQPQKQQQLTPISPVTVDGLLNKAPAPKITTTTTTTSAYHHAPPRRPPPPLLPKPSPHRRASYPLPPPRTTGPLHRENNQNQYHLHHQQPLPPTYFPFQPTSAILPDSIVGVSQDQKDTAHQLESFQLFLTRLYKNTMFQDGDKAWGTTEYWLRNTRSLEWFMGIRYKLALHRDEIFMSDPAPSSGSSSSRLKQFQTLNRAFAVLQPLSKGAIPSRMCKMMAEIQKKCGRPAHPETTASPSSTSPGGGADKALVCSDEMAAMMMDIDEEEDSQEHDGLDNGNHGGGGARTKRGWYVDANVGYQETAMRFLIEILERMYRDLMDGCKSGLSMETALLLEEDRAGFPVLRNNNNWQPRPSLSLSRMSISSVSSSHHGQNSLLTPLSAGPADGSPSPVEMLETAIWLLSLEEDVKAEAQLRALIETAERQQQGGKTAGAAGMPPPSPNRSSGFGGIPVEHVSGGGPMTQSKVFARCAHYHLSRIYRRQGHRAEASEHLRLSVEGSLLFDEFTEWKEVEFLFA</sequence>
<feature type="compositionally biased region" description="Low complexity" evidence="1">
    <location>
        <begin position="680"/>
        <end position="691"/>
    </location>
</feature>
<evidence type="ECO:0000313" key="3">
    <source>
        <dbReference type="EMBL" id="KAK4183310.1"/>
    </source>
</evidence>
<feature type="compositionally biased region" description="Basic and acidic residues" evidence="1">
    <location>
        <begin position="195"/>
        <end position="216"/>
    </location>
</feature>
<evidence type="ECO:0000313" key="4">
    <source>
        <dbReference type="Proteomes" id="UP001302126"/>
    </source>
</evidence>
<evidence type="ECO:0000259" key="2">
    <source>
        <dbReference type="Pfam" id="PF14420"/>
    </source>
</evidence>
<reference evidence="3" key="1">
    <citation type="journal article" date="2023" name="Mol. Phylogenet. Evol.">
        <title>Genome-scale phylogeny and comparative genomics of the fungal order Sordariales.</title>
        <authorList>
            <person name="Hensen N."/>
            <person name="Bonometti L."/>
            <person name="Westerberg I."/>
            <person name="Brannstrom I.O."/>
            <person name="Guillou S."/>
            <person name="Cros-Aarteil S."/>
            <person name="Calhoun S."/>
            <person name="Haridas S."/>
            <person name="Kuo A."/>
            <person name="Mondo S."/>
            <person name="Pangilinan J."/>
            <person name="Riley R."/>
            <person name="LaButti K."/>
            <person name="Andreopoulos B."/>
            <person name="Lipzen A."/>
            <person name="Chen C."/>
            <person name="Yan M."/>
            <person name="Daum C."/>
            <person name="Ng V."/>
            <person name="Clum A."/>
            <person name="Steindorff A."/>
            <person name="Ohm R.A."/>
            <person name="Martin F."/>
            <person name="Silar P."/>
            <person name="Natvig D.O."/>
            <person name="Lalanne C."/>
            <person name="Gautier V."/>
            <person name="Ament-Velasquez S.L."/>
            <person name="Kruys A."/>
            <person name="Hutchinson M.I."/>
            <person name="Powell A.J."/>
            <person name="Barry K."/>
            <person name="Miller A.N."/>
            <person name="Grigoriev I.V."/>
            <person name="Debuchy R."/>
            <person name="Gladieux P."/>
            <person name="Hiltunen Thoren M."/>
            <person name="Johannesson H."/>
        </authorList>
    </citation>
    <scope>NUCLEOTIDE SEQUENCE</scope>
    <source>
        <strain evidence="3">PSN309</strain>
    </source>
</reference>
<gene>
    <name evidence="3" type="ORF">QBC35DRAFT_478287</name>
</gene>
<organism evidence="3 4">
    <name type="scientific">Podospora australis</name>
    <dbReference type="NCBI Taxonomy" id="1536484"/>
    <lineage>
        <taxon>Eukaryota</taxon>
        <taxon>Fungi</taxon>
        <taxon>Dikarya</taxon>
        <taxon>Ascomycota</taxon>
        <taxon>Pezizomycotina</taxon>
        <taxon>Sordariomycetes</taxon>
        <taxon>Sordariomycetidae</taxon>
        <taxon>Sordariales</taxon>
        <taxon>Podosporaceae</taxon>
        <taxon>Podospora</taxon>
    </lineage>
</organism>
<dbReference type="EMBL" id="MU864559">
    <property type="protein sequence ID" value="KAK4183310.1"/>
    <property type="molecule type" value="Genomic_DNA"/>
</dbReference>
<proteinExistence type="predicted"/>
<dbReference type="Pfam" id="PF14420">
    <property type="entry name" value="Clr5"/>
    <property type="match status" value="1"/>
</dbReference>
<dbReference type="InterPro" id="IPR025676">
    <property type="entry name" value="Clr5_dom"/>
</dbReference>
<feature type="region of interest" description="Disordered" evidence="1">
    <location>
        <begin position="679"/>
        <end position="711"/>
    </location>
</feature>
<protein>
    <recommendedName>
        <fullName evidence="2">Clr5 domain-containing protein</fullName>
    </recommendedName>
</protein>
<feature type="compositionally biased region" description="Low complexity" evidence="1">
    <location>
        <begin position="487"/>
        <end position="497"/>
    </location>
</feature>
<dbReference type="Proteomes" id="UP001302126">
    <property type="component" value="Unassembled WGS sequence"/>
</dbReference>
<dbReference type="AlphaFoldDB" id="A0AAN7AEU5"/>
<comment type="caution">
    <text evidence="3">The sequence shown here is derived from an EMBL/GenBank/DDBJ whole genome shotgun (WGS) entry which is preliminary data.</text>
</comment>
<keyword evidence="4" id="KW-1185">Reference proteome</keyword>
<dbReference type="PANTHER" id="PTHR38788">
    <property type="entry name" value="CLR5 DOMAIN-CONTAINING PROTEIN"/>
    <property type="match status" value="1"/>
</dbReference>
<feature type="region of interest" description="Disordered" evidence="1">
    <location>
        <begin position="285"/>
        <end position="330"/>
    </location>
</feature>
<feature type="region of interest" description="Disordered" evidence="1">
    <location>
        <begin position="481"/>
        <end position="504"/>
    </location>
</feature>
<feature type="region of interest" description="Disordered" evidence="1">
    <location>
        <begin position="623"/>
        <end position="645"/>
    </location>
</feature>
<feature type="domain" description="Clr5" evidence="2">
    <location>
        <begin position="72"/>
        <end position="111"/>
    </location>
</feature>
<reference evidence="3" key="2">
    <citation type="submission" date="2023-05" db="EMBL/GenBank/DDBJ databases">
        <authorList>
            <consortium name="Lawrence Berkeley National Laboratory"/>
            <person name="Steindorff A."/>
            <person name="Hensen N."/>
            <person name="Bonometti L."/>
            <person name="Westerberg I."/>
            <person name="Brannstrom I.O."/>
            <person name="Guillou S."/>
            <person name="Cros-Aarteil S."/>
            <person name="Calhoun S."/>
            <person name="Haridas S."/>
            <person name="Kuo A."/>
            <person name="Mondo S."/>
            <person name="Pangilinan J."/>
            <person name="Riley R."/>
            <person name="Labutti K."/>
            <person name="Andreopoulos B."/>
            <person name="Lipzen A."/>
            <person name="Chen C."/>
            <person name="Yanf M."/>
            <person name="Daum C."/>
            <person name="Ng V."/>
            <person name="Clum A."/>
            <person name="Ohm R."/>
            <person name="Martin F."/>
            <person name="Silar P."/>
            <person name="Natvig D."/>
            <person name="Lalanne C."/>
            <person name="Gautier V."/>
            <person name="Ament-Velasquez S.L."/>
            <person name="Kruys A."/>
            <person name="Hutchinson M.I."/>
            <person name="Powell A.J."/>
            <person name="Barry K."/>
            <person name="Miller A.N."/>
            <person name="Grigoriev I.V."/>
            <person name="Debuchy R."/>
            <person name="Gladieux P."/>
            <person name="Thoren M.H."/>
            <person name="Johannesson H."/>
        </authorList>
    </citation>
    <scope>NUCLEOTIDE SEQUENCE</scope>
    <source>
        <strain evidence="3">PSN309</strain>
    </source>
</reference>
<dbReference type="PANTHER" id="PTHR38788:SF3">
    <property type="entry name" value="CLR5 DOMAIN-CONTAINING PROTEIN"/>
    <property type="match status" value="1"/>
</dbReference>
<accession>A0AAN7AEU5</accession>
<evidence type="ECO:0000256" key="1">
    <source>
        <dbReference type="SAM" id="MobiDB-lite"/>
    </source>
</evidence>